<gene>
    <name evidence="12" type="primary">PSMB8_2</name>
    <name evidence="12" type="ORF">Ciccas_011038</name>
</gene>
<feature type="domain" description="Calcineurin-like phosphoesterase" evidence="11">
    <location>
        <begin position="3"/>
        <end position="240"/>
    </location>
</feature>
<comment type="subcellular location">
    <subcellularLocation>
        <location evidence="2">Membrane</location>
        <topology evidence="2">Multi-pass membrane protein</topology>
    </subcellularLocation>
</comment>
<keyword evidence="6" id="KW-0378">Hydrolase</keyword>
<keyword evidence="13" id="KW-1185">Reference proteome</keyword>
<dbReference type="InterPro" id="IPR004843">
    <property type="entry name" value="Calcineurin-like_PHP"/>
</dbReference>
<feature type="signal peptide" evidence="10">
    <location>
        <begin position="1"/>
        <end position="19"/>
    </location>
</feature>
<dbReference type="GO" id="GO:0016020">
    <property type="term" value="C:membrane"/>
    <property type="evidence" value="ECO:0007669"/>
    <property type="project" value="UniProtKB-SubCell"/>
</dbReference>
<sequence length="379" mass="43492">MKRAFKAVLFMHAPELVFILGDVLDQGTNTYSDSDFKDYFDRFKDVFPSDPDSYKLKIIAGNHDIGFHYDIDYYKDHRFRQAFFGDSRTTCGRIYSQRGIHFVLLNSMAFQGDNCELCSEALRDLDEISKSFNCLRADVLESSLDCRLPTDLPNSTEKIKYRYDIGSDILKPGTYSRPIVLQHFPLYRPNDVNCTLSEDSMPSPLKETANRPRWECLSEEATQTIVQKLRPRLVVSGHTHFGCRTDHFLNIESFETITEYSVASFSTRNLENPNFLMDGEGEKRSYRPSFEPDACKPITGIGPALPRELFKNSDHHLEQLHMEERKREEIEEFAVIGPMAPGSELKDELRHLKSSVSNTIPSLTFSWLMETSITCAMAN</sequence>
<dbReference type="AlphaFoldDB" id="A0ABD2PST5"/>
<name>A0ABD2PST5_9PLAT</name>
<dbReference type="Proteomes" id="UP001626550">
    <property type="component" value="Unassembled WGS sequence"/>
</dbReference>
<comment type="similarity">
    <text evidence="3">Belongs to the metallophosphoesterase superfamily. MPPE1 family.</text>
</comment>
<reference evidence="12 13" key="1">
    <citation type="submission" date="2024-11" db="EMBL/GenBank/DDBJ databases">
        <title>Adaptive evolution of stress response genes in parasites aligns with host niche diversity.</title>
        <authorList>
            <person name="Hahn C."/>
            <person name="Resl P."/>
        </authorList>
    </citation>
    <scope>NUCLEOTIDE SEQUENCE [LARGE SCALE GENOMIC DNA]</scope>
    <source>
        <strain evidence="12">EGGRZ-B1_66</strain>
        <tissue evidence="12">Body</tissue>
    </source>
</reference>
<dbReference type="PANTHER" id="PTHR13315">
    <property type="entry name" value="METALLO PHOSPHOESTERASE RELATED"/>
    <property type="match status" value="1"/>
</dbReference>
<dbReference type="SUPFAM" id="SSF56300">
    <property type="entry name" value="Metallo-dependent phosphatases"/>
    <property type="match status" value="1"/>
</dbReference>
<evidence type="ECO:0000256" key="1">
    <source>
        <dbReference type="ARBA" id="ARBA00001936"/>
    </source>
</evidence>
<dbReference type="GO" id="GO:0046872">
    <property type="term" value="F:metal ion binding"/>
    <property type="evidence" value="ECO:0007669"/>
    <property type="project" value="UniProtKB-KW"/>
</dbReference>
<dbReference type="EMBL" id="JBJKFK010002993">
    <property type="protein sequence ID" value="KAL3310399.1"/>
    <property type="molecule type" value="Genomic_DNA"/>
</dbReference>
<dbReference type="Gene3D" id="3.60.21.10">
    <property type="match status" value="1"/>
</dbReference>
<evidence type="ECO:0000256" key="9">
    <source>
        <dbReference type="ARBA" id="ARBA00023211"/>
    </source>
</evidence>
<keyword evidence="8" id="KW-0472">Membrane</keyword>
<dbReference type="InterPro" id="IPR033308">
    <property type="entry name" value="PGAP5/Cdc1/Ted1"/>
</dbReference>
<evidence type="ECO:0000256" key="5">
    <source>
        <dbReference type="ARBA" id="ARBA00022723"/>
    </source>
</evidence>
<comment type="caution">
    <text evidence="12">The sequence shown here is derived from an EMBL/GenBank/DDBJ whole genome shotgun (WGS) entry which is preliminary data.</text>
</comment>
<evidence type="ECO:0000256" key="8">
    <source>
        <dbReference type="ARBA" id="ARBA00023136"/>
    </source>
</evidence>
<evidence type="ECO:0000256" key="6">
    <source>
        <dbReference type="ARBA" id="ARBA00022801"/>
    </source>
</evidence>
<keyword evidence="10" id="KW-0732">Signal</keyword>
<accession>A0ABD2PST5</accession>
<evidence type="ECO:0000256" key="2">
    <source>
        <dbReference type="ARBA" id="ARBA00004141"/>
    </source>
</evidence>
<evidence type="ECO:0000313" key="13">
    <source>
        <dbReference type="Proteomes" id="UP001626550"/>
    </source>
</evidence>
<evidence type="ECO:0000313" key="12">
    <source>
        <dbReference type="EMBL" id="KAL3310399.1"/>
    </source>
</evidence>
<keyword evidence="9" id="KW-0464">Manganese</keyword>
<evidence type="ECO:0000256" key="7">
    <source>
        <dbReference type="ARBA" id="ARBA00022989"/>
    </source>
</evidence>
<comment type="cofactor">
    <cofactor evidence="1">
        <name>Mn(2+)</name>
        <dbReference type="ChEBI" id="CHEBI:29035"/>
    </cofactor>
</comment>
<keyword evidence="7" id="KW-1133">Transmembrane helix</keyword>
<protein>
    <submittedName>
        <fullName evidence="12">Proteasome subunit beta type-8</fullName>
    </submittedName>
</protein>
<evidence type="ECO:0000256" key="4">
    <source>
        <dbReference type="ARBA" id="ARBA00022692"/>
    </source>
</evidence>
<dbReference type="GO" id="GO:0016787">
    <property type="term" value="F:hydrolase activity"/>
    <property type="evidence" value="ECO:0007669"/>
    <property type="project" value="UniProtKB-KW"/>
</dbReference>
<evidence type="ECO:0000256" key="10">
    <source>
        <dbReference type="SAM" id="SignalP"/>
    </source>
</evidence>
<dbReference type="PANTHER" id="PTHR13315:SF0">
    <property type="entry name" value="METALLOPHOSPHOESTERASE 1"/>
    <property type="match status" value="1"/>
</dbReference>
<dbReference type="InterPro" id="IPR029052">
    <property type="entry name" value="Metallo-depent_PP-like"/>
</dbReference>
<evidence type="ECO:0000259" key="11">
    <source>
        <dbReference type="Pfam" id="PF00149"/>
    </source>
</evidence>
<evidence type="ECO:0000256" key="3">
    <source>
        <dbReference type="ARBA" id="ARBA00008895"/>
    </source>
</evidence>
<dbReference type="GO" id="GO:0000502">
    <property type="term" value="C:proteasome complex"/>
    <property type="evidence" value="ECO:0007669"/>
    <property type="project" value="UniProtKB-KW"/>
</dbReference>
<feature type="chain" id="PRO_5044835329" evidence="10">
    <location>
        <begin position="20"/>
        <end position="379"/>
    </location>
</feature>
<dbReference type="Pfam" id="PF00149">
    <property type="entry name" value="Metallophos"/>
    <property type="match status" value="1"/>
</dbReference>
<proteinExistence type="inferred from homology"/>
<keyword evidence="4" id="KW-0812">Transmembrane</keyword>
<keyword evidence="12" id="KW-0647">Proteasome</keyword>
<keyword evidence="5" id="KW-0479">Metal-binding</keyword>
<organism evidence="12 13">
    <name type="scientific">Cichlidogyrus casuarinus</name>
    <dbReference type="NCBI Taxonomy" id="1844966"/>
    <lineage>
        <taxon>Eukaryota</taxon>
        <taxon>Metazoa</taxon>
        <taxon>Spiralia</taxon>
        <taxon>Lophotrochozoa</taxon>
        <taxon>Platyhelminthes</taxon>
        <taxon>Monogenea</taxon>
        <taxon>Monopisthocotylea</taxon>
        <taxon>Dactylogyridea</taxon>
        <taxon>Ancyrocephalidae</taxon>
        <taxon>Cichlidogyrus</taxon>
    </lineage>
</organism>